<evidence type="ECO:0000313" key="3">
    <source>
        <dbReference type="Proteomes" id="UP000029643"/>
    </source>
</evidence>
<evidence type="ECO:0000256" key="1">
    <source>
        <dbReference type="SAM" id="MobiDB-lite"/>
    </source>
</evidence>
<evidence type="ECO:0000313" key="2">
    <source>
        <dbReference type="EMBL" id="GAL77729.1"/>
    </source>
</evidence>
<comment type="caution">
    <text evidence="2">The sequence shown here is derived from an EMBL/GenBank/DDBJ whole genome shotgun (WGS) entry which is preliminary data.</text>
</comment>
<gene>
    <name evidence="2" type="ORF">JCM19274_5442</name>
</gene>
<dbReference type="Proteomes" id="UP000029643">
    <property type="component" value="Unassembled WGS sequence"/>
</dbReference>
<dbReference type="AlphaFoldDB" id="A0A090WQQ9"/>
<sequence>MPPSVDIITVGLTGDCAELSTGFTKTDILNGKNVYISNLDNFPLAVGFDGTKWVLFAMDIENTGFENTSVPAGVNSSTNRMGSNSMF</sequence>
<dbReference type="RefSeq" id="WP_042495055.1">
    <property type="nucleotide sequence ID" value="NZ_BBNU01000001.1"/>
</dbReference>
<proteinExistence type="predicted"/>
<feature type="region of interest" description="Disordered" evidence="1">
    <location>
        <begin position="68"/>
        <end position="87"/>
    </location>
</feature>
<name>A0A090WQQ9_9FLAO</name>
<accession>A0A090WQQ9</accession>
<dbReference type="EMBL" id="BBNU01000001">
    <property type="protein sequence ID" value="GAL77729.1"/>
    <property type="molecule type" value="Genomic_DNA"/>
</dbReference>
<organism evidence="2 3">
    <name type="scientific">Algibacter lectus</name>
    <dbReference type="NCBI Taxonomy" id="221126"/>
    <lineage>
        <taxon>Bacteria</taxon>
        <taxon>Pseudomonadati</taxon>
        <taxon>Bacteroidota</taxon>
        <taxon>Flavobacteriia</taxon>
        <taxon>Flavobacteriales</taxon>
        <taxon>Flavobacteriaceae</taxon>
        <taxon>Algibacter</taxon>
    </lineage>
</organism>
<reference evidence="2 3" key="1">
    <citation type="journal article" date="2014" name="Genome Announc.">
        <title>Draft Genome Sequences of Marine Flavobacterium Algibacter lectus Strains SS8 and NR4.</title>
        <authorList>
            <person name="Takatani N."/>
            <person name="Nakanishi M."/>
            <person name="Meirelles P."/>
            <person name="Mino S."/>
            <person name="Suda W."/>
            <person name="Oshima K."/>
            <person name="Hattori M."/>
            <person name="Ohkuma M."/>
            <person name="Hosokawa M."/>
            <person name="Miyashita K."/>
            <person name="Thompson F.L."/>
            <person name="Niwa A."/>
            <person name="Sawabe T."/>
            <person name="Sawabe T."/>
        </authorList>
    </citation>
    <scope>NUCLEOTIDE SEQUENCE [LARGE SCALE GENOMIC DNA]</scope>
    <source>
        <strain evidence="3">JCM19274</strain>
    </source>
</reference>
<protein>
    <submittedName>
        <fullName evidence="2">Uncharacterized protein</fullName>
    </submittedName>
</protein>